<dbReference type="VEuPathDB" id="TriTrypDB:TcIL3000_7_1380"/>
<dbReference type="InterPro" id="IPR012340">
    <property type="entry name" value="NA-bd_OB-fold"/>
</dbReference>
<dbReference type="AlphaFoldDB" id="G0UPM1"/>
<feature type="domain" description="MRNA cap 0 methyltransferase" evidence="8">
    <location>
        <begin position="741"/>
        <end position="1047"/>
    </location>
</feature>
<dbReference type="SUPFAM" id="SSF50249">
    <property type="entry name" value="Nucleic acid-binding proteins"/>
    <property type="match status" value="1"/>
</dbReference>
<dbReference type="Gene3D" id="3.40.50.150">
    <property type="entry name" value="Vaccinia Virus protein VP39"/>
    <property type="match status" value="1"/>
</dbReference>
<dbReference type="Pfam" id="PF03919">
    <property type="entry name" value="mRNA_cap_C"/>
    <property type="match status" value="1"/>
</dbReference>
<evidence type="ECO:0000256" key="5">
    <source>
        <dbReference type="ARBA" id="ARBA00022884"/>
    </source>
</evidence>
<evidence type="ECO:0000256" key="4">
    <source>
        <dbReference type="ARBA" id="ARBA00022691"/>
    </source>
</evidence>
<dbReference type="Gene3D" id="2.40.50.140">
    <property type="entry name" value="Nucleic acid-binding proteins"/>
    <property type="match status" value="1"/>
</dbReference>
<evidence type="ECO:0000256" key="1">
    <source>
        <dbReference type="ARBA" id="ARBA00011926"/>
    </source>
</evidence>
<dbReference type="Pfam" id="PF03291">
    <property type="entry name" value="mRNA_G-N7_MeTrfase"/>
    <property type="match status" value="1"/>
</dbReference>
<name>G0UPM1_TRYCI</name>
<evidence type="ECO:0000259" key="8">
    <source>
        <dbReference type="PROSITE" id="PS51562"/>
    </source>
</evidence>
<dbReference type="GO" id="GO:0005634">
    <property type="term" value="C:nucleus"/>
    <property type="evidence" value="ECO:0007669"/>
    <property type="project" value="TreeGrafter"/>
</dbReference>
<keyword evidence="5" id="KW-0694">RNA-binding</keyword>
<evidence type="ECO:0000256" key="6">
    <source>
        <dbReference type="ARBA" id="ARBA00023042"/>
    </source>
</evidence>
<dbReference type="InterPro" id="IPR013846">
    <property type="entry name" value="mRNA_cap_enzyme_C"/>
</dbReference>
<reference evidence="9" key="1">
    <citation type="journal article" date="2012" name="Proc. Natl. Acad. Sci. U.S.A.">
        <title>Antigenic diversity is generated by distinct evolutionary mechanisms in African trypanosome species.</title>
        <authorList>
            <person name="Jackson A.P."/>
            <person name="Berry A."/>
            <person name="Aslett M."/>
            <person name="Allison H.C."/>
            <person name="Burton P."/>
            <person name="Vavrova-Anderson J."/>
            <person name="Brown R."/>
            <person name="Browne H."/>
            <person name="Corton N."/>
            <person name="Hauser H."/>
            <person name="Gamble J."/>
            <person name="Gilderthorp R."/>
            <person name="Marcello L."/>
            <person name="McQuillan J."/>
            <person name="Otto T.D."/>
            <person name="Quail M.A."/>
            <person name="Sanders M.J."/>
            <person name="van Tonder A."/>
            <person name="Ginger M.L."/>
            <person name="Field M.C."/>
            <person name="Barry J.D."/>
            <person name="Hertz-Fowler C."/>
            <person name="Berriman M."/>
        </authorList>
    </citation>
    <scope>NUCLEOTIDE SEQUENCE</scope>
    <source>
        <strain evidence="9">IL3000</strain>
    </source>
</reference>
<evidence type="ECO:0000256" key="7">
    <source>
        <dbReference type="ARBA" id="ARBA00044712"/>
    </source>
</evidence>
<evidence type="ECO:0000256" key="2">
    <source>
        <dbReference type="ARBA" id="ARBA00022603"/>
    </source>
</evidence>
<proteinExistence type="predicted"/>
<comment type="catalytic activity">
    <reaction evidence="7">
        <text>a 5'-end (5'-triphosphoguanosine)-ribonucleoside in mRNA + S-adenosyl-L-methionine = a 5'-end (N(7)-methyl 5'-triphosphoguanosine)-ribonucleoside in mRNA + S-adenosyl-L-homocysteine</text>
        <dbReference type="Rhea" id="RHEA:67008"/>
        <dbReference type="Rhea" id="RHEA-COMP:17166"/>
        <dbReference type="Rhea" id="RHEA-COMP:17167"/>
        <dbReference type="ChEBI" id="CHEBI:57856"/>
        <dbReference type="ChEBI" id="CHEBI:59789"/>
        <dbReference type="ChEBI" id="CHEBI:156461"/>
        <dbReference type="ChEBI" id="CHEBI:167617"/>
        <dbReference type="EC" id="2.1.1.56"/>
    </reaction>
</comment>
<dbReference type="EC" id="2.1.1.56" evidence="1"/>
<gene>
    <name evidence="9" type="ORF">TCIL3000_7_1380</name>
</gene>
<dbReference type="InterPro" id="IPR029063">
    <property type="entry name" value="SAM-dependent_MTases_sf"/>
</dbReference>
<dbReference type="GO" id="GO:0003723">
    <property type="term" value="F:RNA binding"/>
    <property type="evidence" value="ECO:0007669"/>
    <property type="project" value="UniProtKB-KW"/>
</dbReference>
<dbReference type="Gene3D" id="3.30.470.30">
    <property type="entry name" value="DNA ligase/mRNA capping enzyme"/>
    <property type="match status" value="2"/>
</dbReference>
<dbReference type="EMBL" id="HE575320">
    <property type="protein sequence ID" value="CCC91332.1"/>
    <property type="molecule type" value="Genomic_DNA"/>
</dbReference>
<dbReference type="InterPro" id="IPR004971">
    <property type="entry name" value="mRNA_G-N7_MeTrfase_dom"/>
</dbReference>
<dbReference type="SUPFAM" id="SSF53335">
    <property type="entry name" value="S-adenosyl-L-methionine-dependent methyltransferases"/>
    <property type="match status" value="1"/>
</dbReference>
<protein>
    <recommendedName>
        <fullName evidence="1">mRNA (guanine-N(7))-methyltransferase</fullName>
        <ecNumber evidence="1">2.1.1.56</ecNumber>
    </recommendedName>
</protein>
<dbReference type="PANTHER" id="PTHR12189">
    <property type="entry name" value="MRNA GUANINE-7- METHYLTRANSFERASE"/>
    <property type="match status" value="1"/>
</dbReference>
<accession>G0UPM1</accession>
<organism evidence="9">
    <name type="scientific">Trypanosoma congolense (strain IL3000)</name>
    <dbReference type="NCBI Taxonomy" id="1068625"/>
    <lineage>
        <taxon>Eukaryota</taxon>
        <taxon>Discoba</taxon>
        <taxon>Euglenozoa</taxon>
        <taxon>Kinetoplastea</taxon>
        <taxon>Metakinetoplastina</taxon>
        <taxon>Trypanosomatida</taxon>
        <taxon>Trypanosomatidae</taxon>
        <taxon>Trypanosoma</taxon>
        <taxon>Nannomonas</taxon>
    </lineage>
</organism>
<dbReference type="PROSITE" id="PS51562">
    <property type="entry name" value="RNA_CAP0_MT"/>
    <property type="match status" value="1"/>
</dbReference>
<keyword evidence="6" id="KW-0507">mRNA processing</keyword>
<sequence>MIWPNSLSQLCDSAPQLVGGPLLLPVDEEFVQAVHHMPAAGGDHASSGSGFVAAHRSLLARNRGRKLASYNYVAKPIQLGVPHLIYDYPAAAVVGTHGDEFVGPLCSPIRKAHADVLRSERYFVTEKSDGMRVMLVSLTAPLVPSWSIGDGTGDLKRVGHLDDVMALEEARDGFNSDGSTGGGAHPPIRLSFGTFTVECGPEKVMGGDVECFSLRRCQSSDSSPQGEASPSVRAERRVRGRQMAYCFDRSMDCAYLLLEERAVPSVESFAVDAELMFVVRERQNSSARVLLGCFDLFRYSTSSPAPRNVLLTRAATSVRHAKLREEIIGPMEALQNGAVGTSVLRIFAKDMFPLEKFGDCAMRLVRDNDAEQAGRVAYLYDGPHGWTKSDGFIFTPERFDIVQGASKTQLKWKWPSMLSVDWCITAFEGQNNLFLVDSYFRKKRFGHQPDSHGRVRLSSKMTLLNPNMLPVPTRNAVVAECSFDKQRRCWSIDRLRSDRTEPNSVVTIISVLESLVEDITLAVLINLIGMKDSSQSLQWAQELERAQDEESNVNCQLTSQISGEERERKMCQFTLRATQLQGQGEHELYLYWAVRLQSQKTHIPCIHCRVSDCIGLGFTCPREDETSRLTDHLYVALANAGGSWAWSDFTVEATFDGRVGRWNIVSINPNGDNRKSTCVGVIQYLQWLLQRGGSELPPAVDETCSSGLQQLLPKVQEPASPEVKLVNKHYACKTKELSKGKNRSILRRYNNWIKGVLICTSLSYLKTNSSCGKGSDNDGFAVADLCCGRGGDLLKWKAQRPKLLFMADSCLEALAEGAARYCVSKGLSLKVVLQDKNDAGVPAHFCVLDVFDQNGALDAKLGEFLNQTHDGIKLDVVSCQFSLHYGCSTEERMRAFLAAVSGNLRTGGIFVGTTVDDAELAHRLRERGPVFGNEIYNVRFPSEGLPEDTFGVGYLVTFESSVKELPEYVVPWRRFVALCAEHNLRLVECCGFLEYGEMHYNSPLGRELRDTIAKDGKRNSDGHLKLQLSPEETDAVSLFKTFLFVKV</sequence>
<evidence type="ECO:0000256" key="3">
    <source>
        <dbReference type="ARBA" id="ARBA00022679"/>
    </source>
</evidence>
<keyword evidence="6" id="KW-0506">mRNA capping</keyword>
<keyword evidence="3" id="KW-0808">Transferase</keyword>
<dbReference type="GO" id="GO:0004482">
    <property type="term" value="F:mRNA 5'-cap (guanine-N7-)-methyltransferase activity"/>
    <property type="evidence" value="ECO:0007669"/>
    <property type="project" value="UniProtKB-EC"/>
</dbReference>
<keyword evidence="4" id="KW-0949">S-adenosyl-L-methionine</keyword>
<keyword evidence="2" id="KW-0489">Methyltransferase</keyword>
<dbReference type="InterPro" id="IPR039753">
    <property type="entry name" value="RG7MT1"/>
</dbReference>
<dbReference type="PANTHER" id="PTHR12189:SF2">
    <property type="entry name" value="MRNA CAP GUANINE-N7 METHYLTRANSFERASE"/>
    <property type="match status" value="1"/>
</dbReference>
<evidence type="ECO:0000313" key="9">
    <source>
        <dbReference type="EMBL" id="CCC91332.1"/>
    </source>
</evidence>